<proteinExistence type="predicted"/>
<accession>A0A4Q9PGH5</accession>
<organism evidence="1 2">
    <name type="scientific">Dichomitus squalens</name>
    <dbReference type="NCBI Taxonomy" id="114155"/>
    <lineage>
        <taxon>Eukaryota</taxon>
        <taxon>Fungi</taxon>
        <taxon>Dikarya</taxon>
        <taxon>Basidiomycota</taxon>
        <taxon>Agaricomycotina</taxon>
        <taxon>Agaricomycetes</taxon>
        <taxon>Polyporales</taxon>
        <taxon>Polyporaceae</taxon>
        <taxon>Dichomitus</taxon>
    </lineage>
</organism>
<keyword evidence="2" id="KW-1185">Reference proteome</keyword>
<name>A0A4Q9PGH5_9APHY</name>
<dbReference type="Proteomes" id="UP000292082">
    <property type="component" value="Unassembled WGS sequence"/>
</dbReference>
<sequence>MLDERLTYLPLLLDVCSCWASFSTVRATKVEKRGSPCLLELTPRKRDKDQHAESWDPRFRHERAIYGRPQVRMRQAYILTGTAGWPPCMGGQVLLQNTYVLALLTLIVSFY</sequence>
<evidence type="ECO:0000313" key="2">
    <source>
        <dbReference type="Proteomes" id="UP000292082"/>
    </source>
</evidence>
<reference evidence="1 2" key="1">
    <citation type="submission" date="2019-01" db="EMBL/GenBank/DDBJ databases">
        <title>Draft genome sequences of three monokaryotic isolates of the white-rot basidiomycete fungus Dichomitus squalens.</title>
        <authorList>
            <consortium name="DOE Joint Genome Institute"/>
            <person name="Lopez S.C."/>
            <person name="Andreopoulos B."/>
            <person name="Pangilinan J."/>
            <person name="Lipzen A."/>
            <person name="Riley R."/>
            <person name="Ahrendt S."/>
            <person name="Ng V."/>
            <person name="Barry K."/>
            <person name="Daum C."/>
            <person name="Grigoriev I.V."/>
            <person name="Hilden K.S."/>
            <person name="Makela M.R."/>
            <person name="de Vries R.P."/>
        </authorList>
    </citation>
    <scope>NUCLEOTIDE SEQUENCE [LARGE SCALE GENOMIC DNA]</scope>
    <source>
        <strain evidence="1 2">CBS 464.89</strain>
    </source>
</reference>
<dbReference type="AlphaFoldDB" id="A0A4Q9PGH5"/>
<gene>
    <name evidence="1" type="ORF">BD310DRAFT_940430</name>
</gene>
<protein>
    <submittedName>
        <fullName evidence="1">Uncharacterized protein</fullName>
    </submittedName>
</protein>
<evidence type="ECO:0000313" key="1">
    <source>
        <dbReference type="EMBL" id="TBU52342.1"/>
    </source>
</evidence>
<dbReference type="EMBL" id="ML145255">
    <property type="protein sequence ID" value="TBU52342.1"/>
    <property type="molecule type" value="Genomic_DNA"/>
</dbReference>